<evidence type="ECO:0000256" key="1">
    <source>
        <dbReference type="SAM" id="MobiDB-lite"/>
    </source>
</evidence>
<dbReference type="CDD" id="cd00063">
    <property type="entry name" value="FN3"/>
    <property type="match status" value="12"/>
</dbReference>
<dbReference type="InterPro" id="IPR036116">
    <property type="entry name" value="FN3_sf"/>
</dbReference>
<dbReference type="SUPFAM" id="SSF49265">
    <property type="entry name" value="Fibronectin type III"/>
    <property type="match status" value="27"/>
</dbReference>
<sequence>MRKKPCGSTSNNGLHPNQFNIVIEFKDLDPAEVQRSTPAERLASDCSRCMRREKEPVKRGGTERPLAFFMEGDPEESDEDLQGSTLLWEKCIQQSIFVDLSEDESLHFSDLEASLALHLSQAESAASEASVHLSGESGSAELSGLDDTSSESSNVCSQSEKVVENKTKSSILHVSVLRPNAMQDEPPLKRGFEDSGQNTSDEDQDDLPYDHDLGSPYFNQTASSEGNTSSDGRETVHASPDGPGLLEFTTTDRNDIGGRLVSTERNAAKPATSPHKDTSKQDKPFDAYKPSDVAPSCPSPADINQLLLRHFSREELLRPGRLIEAETLPEVSLLESMDDTVLSRAPTHKSTTTDNHSEIPACDSEICNSTNSSLENEAERKIDNVTSAADSIASSRDSTWSSRDNSDVVKRERSEEDDEVQRVPLVYTRSFGDLKYGQGQRRTAPESNVREVNTASSGRPAEAPSDGLRMTAELRDIISPFMQKMLRSMMEAQDQLERKHMSKKDEHRALEMQNYMGLSRNTGTFDPNRLVEGDIFRIGMHLDTIKEMIDKNVREQISPPHSSSSPTPVTEKLHVKSSQGSLERQDIQRAEDEEGAGVERSSVLSEGIVHGNILAYLSGTRSTPRQEEWTPESSSVPSHNNGLSSSDSEGSCANLRTTVHPASLDVQRWATSHPSVQTQFCGATAAVERWVESTTKESSVRLQGAQSVDSRRHRQWYSTVRGHVAVPQFTLAIMERFYSKERWSALSSPSPQKPLLQVSYGSSSSLPASYKVRELQPPPPETPHRKRSTQSDSALLPSNVYFQRTLSPVSVPSKAVNMTFSVFTVTSKSMVAQWSALAGASSYKITATPKNSSKDPVFAQFSGNSVMGSVNSLSPNTLYTVQLEAMDNALNVLSSASTEETTAPDVPSILKAYSKHSDSITVEFTEVSGATSYILRAESGDFFLETTVSGSPGTVVLLQPHTEYMVSVMSVNSGGRSQPSYPVEAKTLVIAPKLNTTSPSNDTILVSWPPVEHAVLYTLCIIREGSSSRLKVNTTDTSVTFDDLEAGTTYCIKGTAWDSEGRTGDDLTVCWITRPQSPDVSFVQVTQGRSLGIAVYWLPVQGAQSYIAWTSDGQNCNSTTQSHCYIVPVKCGQNHSVAVTARNVAGSSSPSEPAHYITFPCPPENMWVEEPESGNCSLVWDNVPLVEYYMAFIKRDDGIEISCNTTETTCQFFCMCGFTYLATVFPYNQAGSSPQAPVRNYTTIPCCPKDVTVQLVSTETLEITWSPVKGAELYETTAEETNNVIHCNDTAPVCALSDLRCNADYSVTVTPCSELGGCNRTCKAHTHQTAPCAPGILNMTQTNNATYRVLISTPNTPDTNYTITATGRYNTHTCQARNGSCDLTQLPCGSIYDVTAVATTDVGRSLLGYSKALETGPCCPTFVNVTQVTQAMTNVTWSSGNGARSYITTLTSSRGHAKCHTLDTHCLMGCITCSTNYSVHLEAISSTGHKSECKYQGFSSSPCCPTGVKLYRRANNSLRVYWRSLGPQIHNHNVELYGTGGNYTCVTAAGSAYCDIPEDTCGDFYTVVVAPVGQNGIKVNFCQPRKYSVLCPGSNAGCNIVSLTSTSASTLNVVWDTYTGASVYLLDLRVVNSTSVAPVVVMQSAPSTQRLIQGLRPGHVYQVTLKVFEFYTVVCLDVEITMTVPATSQITYSKAISSTSIKFEWSSVTGAEGYILFVEQLFGSPLRKYNQTFTTLSGQMDGLAPSTTYNCYIYSANNAGHGAKSSIRTIMTLVEPPTGVNFVSTGKSSGQLTWSPKSKVLLYQVTVSDNDNTSNAPIIRNTSATTMDITNLEPCSTYIVGVSSVNVFLVPGEASNVTHTTSTINPVTTISVDYSCSGGMVTVTWDLVFGANLYMAKAVDSTGVSLNCSSASTSCQITMLKCGEKYQVHVEAISDDCRSTSNTSASFETVPCAPVDLVTQHTCSSNVIVFSWAPTNKTFYYVATAVDNTGKVIECRTVDNTCYFTNIDCGQVYRYTVYAASSGCNSEVSQPEFVRTSPCLPTNVRTADECHADRLITTWDSAAGALSYTVKAEGNTGQSYNCTSSSNSCAVAGVPCGEHLSVWITASNDNCSTNKVLGEVAQTGIQDSARFNWTTKAGAIFYIAVAQDANGNEYSCNSMGTNCLIQGLRCGQNYTGSVIGTNLKCNSTASEEVAFMTAPCPPTNIEAFRDCEANHALIVWQNHQPTGLYTATIVDQSGAQLHCTSNTVNNCKVTSLPCGKKYNVTVTYDDGNCPSTSTAISMDSETQCTTGGLSCGSSYRVIVLSVTGSCLSLPSTEVTVQTLPCPPTNVTAVHTCAPALVPVSWVASDSANHYTAVATSSRGHRSECSTSNTSCGLPALQCGELYTIGVTGADDNCTGQLSNTVSLATEPCSPSNVSSRLMCRAGMAQVSWAPSANAVSYDVKATSDAQTLSCNGSSPNCTLSNLVCGQVYEILVTATDGTCVSNYTAPFRQDPVPCAPQNISTNLLCGTNDLMVSWVPSAEPLNYSVTAVPLAANNSSLTCHTNSGNCSLSGLRCGTTYNVSVKAASGSCSGPCSSPRTVQTAPCSPQSVTAVAPCGTNSLMASWNTSLGATAYTATVTGPNGFSDTCSSSNLTCSVSGLQCATRYNVTVTSRDGHCTSAPGRTALTTGPCDPVNVTSDLHCGSDMATVSWVAAAGAVAYTVVAEDGSSQNYISCRSSSASCQLNRLQCGKVYNLTVVAEDGACNSTGRTGAVLMTAPCSPSIQNSTQICGTDSSSLSWNSMADAIGYTVNATASSGHKVSCTSATATCALTDLLCSETYTATITARGSQCDSAPGPSTNITTAPCSPSVISKQYICGTNTAVFSWTESVGRLSFLAQVAGAGYQDSCQTTNTSCAFQNLPCDLDFNITVQAQGEHCTSVPSVSESLETVPCTPQNVSATLGCFNHSALVTWVGSPSAVGYNVTVTGQGGHTHHCHTNTSNCQVPDIHCGETHGITVTAFSQTCTGNLSAVYSFRAGLCAPSNVTASAACEDSAVSWSPVTGAEMYIATATADDGHTHTCSSNYSNSCNFTDLHCSQTYSVDVVTVDRGCRSEPSSAVVLRTALCPSTNLTGQVNCDTNSLTLSWDQSPVSGAEYTLQTERMGGTHPPTVNTTSNTSYTLTNLLCGQRYAFRIAAQDGNCRSSYSPPIDISTAPCEPSNFTARVDCGTNKGNFSWIESIGAGFYTVRVTGQHGHVASCSSNDSSCSVKLHCGLSYSASLLASTEGCNSTKHADIQFDSADVVADVECNTNVMNVSWTQTTGSDDYTAWAISTDGHRASCNSTSNSCSIRDLQCGRVYEVAVTSSSIHCSIIAGSDYKVQSAPCKPENTTVVQNCSSSVMTVKWNQMSTGQNYTTTASSSSGVNATCDSTEGSCSFLDLSCGQLYTFTVMGHTNVCMSEMSTPIEKMAAPCPPTNVSAEMNCTARRALVSWSSAATATATAYSIQANSTSGHSSSCSDMGTSCNLDGLVCGQQYSVVVEAMHTGCPGPASNLAMLTTEPCVTTNLSVHYNVSTAKVMWAAASGASFYSVKAVIDQGLTVTCNTTSTSCFLNGLQCSQIYNVTVATPNLACNKTMTSEPHCLMTEPCPPGNVQANMECEQLTSTVSWEQSDLAVGYVAYFDNHDGHSTYCVATHTHCNVSGLTCGTVYDVWAMALGQKYNSSDSTAVSLTSGKDSDTLILIFWKSPCLPPDVEVEVNCNSDGAAVVTWNTTGTANFSLTAIVSGSLQTLCTSRHNRCYVTNLACGETYNLSLTAINDQCSLTTLMPANLTTRPCPPQRVGVNLQCGSSTAVLSWEEDSDVELYTAAAIGASGGEVKRCNSTGSTCHFSSLVCGETYNFTVEAHSQGCSSQASSTVSIQTEPCQPANVSAWALCQSEDVQISWHHASGVMNYLVTATGSLGYVENFNTTQTRLSATLPCGQEYNATVRGQGSKCDSIPSGPAFFKTPPCIPRDVTTYVQCESNVGSVSWAPSDGAETYVVVATGTDGHDHPCVTNTTSCTWDDLHCGEDYTVVVTAKNDNCTSPPSNSSVIHMDPCVPRNLVASADCNAKVVSLSWDASNGTKFYLVSAEAENQTAGLTTNVTMAHFSNFTCGQNYSLTVTPHSHRCPGGSSAPASIQTWPCPPSGISTMQDCLSGNVMVTWQASDGSDYYTVTMQTDSGISGISMSDSNQLSVQSLTCGHNFSVSVTASNQQCNTTSSETTSLQSVPCVPTNVSVVMHCANNTALVSWSASRGAVQYSVTARSSHSNTSCQTSDLSCRLKNLTCGSSYTVQVAAMDDNCSSIPSQVVAFNSAPCQPQGIRGNLDCVTNSAWISWDAALGTDSFTVSATGGEDHTANCTTSSNTTCEVEDLACGVLYNFSVTAKNSQCESQPSATIDLETAPCSLSGITAIPQCHNSSILVVWELMEGSAGNTVYTATAEASDHTYLSCNNTGTSCFLHGAQCDLYYTIIVAASSDQCSSMRSPPYRISMEPCPPRNVMVNTSCGDHSALVSWTPSPVAETYNVVALGVDGHVHTCNTTSSNCSVSGLHCDQQYTVLVAASHENCSSKASQNATLHTGPCQPGGVSVILNCKNQSASLSWTPRENAADYYGCAQSGDGDMLYCYSTNHTCTIEGLDCGTVYNFSVQASDGTCNSSFSDPVQSGAAPCPPDTVEVQLLPMQAEVQVMRFSWTLVSCSDTEYMLTLTGNLLGDNQAQFMLGSYWTNSTYFEMPLPCSSSYHATVQSRNSAGASNASEALSGTTAPCPPSGVVYSGNSSFAAVSWNASVFATAYTVYDNSVTPKAQLCKVAGLSCNFSNLTSSNVVITGSNAAGESEAQNVTNVVLHARRRRDLPEMQNGDLPAPVLDVTQATSAFIFVQWTQVEAASHYSLVIRKQDTSSTSEEFTVYGEATILTDLSPSSTYCFTVSASNSATSGPESEPVCVQTGLGLSQ</sequence>
<feature type="domain" description="Fibronectin type-III" evidence="2">
    <location>
        <begin position="3628"/>
        <end position="3714"/>
    </location>
</feature>
<evidence type="ECO:0000259" key="2">
    <source>
        <dbReference type="PROSITE" id="PS50853"/>
    </source>
</evidence>
<feature type="compositionally biased region" description="Low complexity" evidence="1">
    <location>
        <begin position="558"/>
        <end position="568"/>
    </location>
</feature>
<feature type="domain" description="Fibronectin type-III" evidence="2">
    <location>
        <begin position="4513"/>
        <end position="4599"/>
    </location>
</feature>
<feature type="region of interest" description="Disordered" evidence="1">
    <location>
        <begin position="381"/>
        <end position="420"/>
    </location>
</feature>
<feature type="region of interest" description="Disordered" evidence="1">
    <location>
        <begin position="436"/>
        <end position="465"/>
    </location>
</feature>
<name>A0A2U9BKD7_SCOMX</name>
<feature type="domain" description="Fibronectin type-III" evidence="2">
    <location>
        <begin position="4600"/>
        <end position="4689"/>
    </location>
</feature>
<feature type="domain" description="Fibronectin type-III" evidence="2">
    <location>
        <begin position="2759"/>
        <end position="2848"/>
    </location>
</feature>
<feature type="domain" description="Fibronectin type-III" evidence="2">
    <location>
        <begin position="4249"/>
        <end position="4334"/>
    </location>
</feature>
<feature type="domain" description="Fibronectin type-III" evidence="2">
    <location>
        <begin position="1953"/>
        <end position="2039"/>
    </location>
</feature>
<feature type="domain" description="Fibronectin type-III" evidence="2">
    <location>
        <begin position="4335"/>
        <end position="4422"/>
    </location>
</feature>
<feature type="domain" description="Fibronectin type-III" evidence="2">
    <location>
        <begin position="3815"/>
        <end position="3902"/>
    </location>
</feature>
<feature type="domain" description="Fibronectin type-III" evidence="2">
    <location>
        <begin position="4076"/>
        <end position="4161"/>
    </location>
</feature>
<feature type="region of interest" description="Disordered" evidence="1">
    <location>
        <begin position="128"/>
        <end position="295"/>
    </location>
</feature>
<protein>
    <recommendedName>
        <fullName evidence="2">Fibronectin type-III domain-containing protein</fullName>
    </recommendedName>
</protein>
<dbReference type="InterPro" id="IPR015373">
    <property type="entry name" value="Interferon/interleukin_rcp_dom"/>
</dbReference>
<dbReference type="SMART" id="SM00060">
    <property type="entry name" value="FN3"/>
    <property type="match status" value="35"/>
</dbReference>
<feature type="domain" description="Fibronectin type-III" evidence="2">
    <location>
        <begin position="3108"/>
        <end position="3197"/>
    </location>
</feature>
<dbReference type="PROSITE" id="PS50853">
    <property type="entry name" value="FN3"/>
    <property type="match status" value="26"/>
</dbReference>
<feature type="domain" description="Fibronectin type-III" evidence="2">
    <location>
        <begin position="816"/>
        <end position="905"/>
    </location>
</feature>
<gene>
    <name evidence="3" type="ORF">SMAX5B_006367</name>
</gene>
<dbReference type="PANTHER" id="PTHR47135">
    <property type="entry name" value="FIBRONECTIN TYPE III DOMAIN-CONTAINING PROTEIN 7"/>
    <property type="match status" value="1"/>
</dbReference>
<dbReference type="Proteomes" id="UP000246464">
    <property type="component" value="Chromosome 7"/>
</dbReference>
<accession>A0A2U9BKD7</accession>
<proteinExistence type="predicted"/>
<feature type="region of interest" description="Disordered" evidence="1">
    <location>
        <begin position="772"/>
        <end position="793"/>
    </location>
</feature>
<feature type="region of interest" description="Disordered" evidence="1">
    <location>
        <begin position="620"/>
        <end position="653"/>
    </location>
</feature>
<feature type="domain" description="Fibronectin type-III" evidence="2">
    <location>
        <begin position="4878"/>
        <end position="4966"/>
    </location>
</feature>
<dbReference type="InterPro" id="IPR003961">
    <property type="entry name" value="FN3_dom"/>
</dbReference>
<dbReference type="EMBL" id="CP026249">
    <property type="protein sequence ID" value="AWP04176.1"/>
    <property type="molecule type" value="Genomic_DNA"/>
</dbReference>
<feature type="region of interest" description="Disordered" evidence="1">
    <location>
        <begin position="556"/>
        <end position="603"/>
    </location>
</feature>
<feature type="domain" description="Fibronectin type-III" evidence="2">
    <location>
        <begin position="1162"/>
        <end position="1246"/>
    </location>
</feature>
<feature type="compositionally biased region" description="Basic and acidic residues" evidence="1">
    <location>
        <begin position="274"/>
        <end position="286"/>
    </location>
</feature>
<feature type="domain" description="Fibronectin type-III" evidence="2">
    <location>
        <begin position="2588"/>
        <end position="2675"/>
    </location>
</feature>
<evidence type="ECO:0000313" key="3">
    <source>
        <dbReference type="EMBL" id="AWP04176.1"/>
    </source>
</evidence>
<evidence type="ECO:0000313" key="4">
    <source>
        <dbReference type="Proteomes" id="UP000246464"/>
    </source>
</evidence>
<dbReference type="Gene3D" id="2.60.40.10">
    <property type="entry name" value="Immunoglobulins"/>
    <property type="match status" value="23"/>
</dbReference>
<feature type="compositionally biased region" description="Basic and acidic residues" evidence="1">
    <location>
        <begin position="404"/>
        <end position="414"/>
    </location>
</feature>
<dbReference type="Pfam" id="PF00041">
    <property type="entry name" value="fn3"/>
    <property type="match status" value="6"/>
</dbReference>
<feature type="compositionally biased region" description="Low complexity" evidence="1">
    <location>
        <begin position="387"/>
        <end position="398"/>
    </location>
</feature>
<feature type="region of interest" description="Disordered" evidence="1">
    <location>
        <begin position="345"/>
        <end position="367"/>
    </location>
</feature>
<feature type="domain" description="Fibronectin type-III" evidence="2">
    <location>
        <begin position="1247"/>
        <end position="1332"/>
    </location>
</feature>
<feature type="domain" description="Fibronectin type-III" evidence="2">
    <location>
        <begin position="2224"/>
        <end position="2325"/>
    </location>
</feature>
<dbReference type="PANTHER" id="PTHR47135:SF4">
    <property type="match status" value="1"/>
</dbReference>
<feature type="domain" description="Fibronectin type-III" evidence="2">
    <location>
        <begin position="3022"/>
        <end position="3107"/>
    </location>
</feature>
<feature type="domain" description="Fibronectin type-III" evidence="2">
    <location>
        <begin position="3366"/>
        <end position="3452"/>
    </location>
</feature>
<feature type="domain" description="Fibronectin type-III" evidence="2">
    <location>
        <begin position="2499"/>
        <end position="2587"/>
    </location>
</feature>
<keyword evidence="4" id="KW-1185">Reference proteome</keyword>
<feature type="domain" description="Fibronectin type-III" evidence="2">
    <location>
        <begin position="3453"/>
        <end position="3541"/>
    </location>
</feature>
<organism evidence="3 4">
    <name type="scientific">Scophthalmus maximus</name>
    <name type="common">Turbot</name>
    <name type="synonym">Psetta maxima</name>
    <dbReference type="NCBI Taxonomy" id="52904"/>
    <lineage>
        <taxon>Eukaryota</taxon>
        <taxon>Metazoa</taxon>
        <taxon>Chordata</taxon>
        <taxon>Craniata</taxon>
        <taxon>Vertebrata</taxon>
        <taxon>Euteleostomi</taxon>
        <taxon>Actinopterygii</taxon>
        <taxon>Neopterygii</taxon>
        <taxon>Teleostei</taxon>
        <taxon>Neoteleostei</taxon>
        <taxon>Acanthomorphata</taxon>
        <taxon>Carangaria</taxon>
        <taxon>Pleuronectiformes</taxon>
        <taxon>Pleuronectoidei</taxon>
        <taxon>Scophthalmidae</taxon>
        <taxon>Scophthalmus</taxon>
    </lineage>
</organism>
<dbReference type="Pfam" id="PF09294">
    <property type="entry name" value="Interfer-bind"/>
    <property type="match status" value="1"/>
</dbReference>
<feature type="domain" description="Fibronectin type-III" evidence="2">
    <location>
        <begin position="3989"/>
        <end position="4075"/>
    </location>
</feature>
<feature type="domain" description="Fibronectin type-III" evidence="2">
    <location>
        <begin position="1776"/>
        <end position="1866"/>
    </location>
</feature>
<reference evidence="3 4" key="1">
    <citation type="submission" date="2017-12" db="EMBL/GenBank/DDBJ databases">
        <title>Integrating genomic resources of turbot (Scophthalmus maximus) in depth evaluation of genetic and physical mapping variation across individuals.</title>
        <authorList>
            <person name="Martinez P."/>
        </authorList>
    </citation>
    <scope>NUCLEOTIDE SEQUENCE [LARGE SCALE GENOMIC DNA]</scope>
</reference>
<feature type="domain" description="Fibronectin type-III" evidence="2">
    <location>
        <begin position="991"/>
        <end position="1077"/>
    </location>
</feature>
<feature type="compositionally biased region" description="Polar residues" evidence="1">
    <location>
        <begin position="631"/>
        <end position="653"/>
    </location>
</feature>
<feature type="domain" description="Fibronectin type-III" evidence="2">
    <location>
        <begin position="2413"/>
        <end position="2498"/>
    </location>
</feature>
<feature type="domain" description="Fibronectin type-III" evidence="2">
    <location>
        <begin position="906"/>
        <end position="990"/>
    </location>
</feature>
<feature type="compositionally biased region" description="Low complexity" evidence="1">
    <location>
        <begin position="128"/>
        <end position="159"/>
    </location>
</feature>
<feature type="compositionally biased region" description="Polar residues" evidence="1">
    <location>
        <begin position="217"/>
        <end position="230"/>
    </location>
</feature>
<dbReference type="InterPro" id="IPR013783">
    <property type="entry name" value="Ig-like_fold"/>
</dbReference>
<feature type="domain" description="Fibronectin type-III" evidence="2">
    <location>
        <begin position="1686"/>
        <end position="1775"/>
    </location>
</feature>